<proteinExistence type="predicted"/>
<evidence type="ECO:0000313" key="2">
    <source>
        <dbReference type="Proteomes" id="UP000657574"/>
    </source>
</evidence>
<dbReference type="RefSeq" id="WP_189317303.1">
    <property type="nucleotide sequence ID" value="NZ_BMQA01000097.1"/>
</dbReference>
<organism evidence="1 2">
    <name type="scientific">Streptomyces brasiliensis</name>
    <dbReference type="NCBI Taxonomy" id="1954"/>
    <lineage>
        <taxon>Bacteria</taxon>
        <taxon>Bacillati</taxon>
        <taxon>Actinomycetota</taxon>
        <taxon>Actinomycetes</taxon>
        <taxon>Kitasatosporales</taxon>
        <taxon>Streptomycetaceae</taxon>
        <taxon>Streptomyces</taxon>
    </lineage>
</organism>
<dbReference type="EMBL" id="BMQA01000097">
    <property type="protein sequence ID" value="GGJ67312.1"/>
    <property type="molecule type" value="Genomic_DNA"/>
</dbReference>
<name>A0A917P971_9ACTN</name>
<accession>A0A917P971</accession>
<comment type="caution">
    <text evidence="1">The sequence shown here is derived from an EMBL/GenBank/DDBJ whole genome shotgun (WGS) entry which is preliminary data.</text>
</comment>
<evidence type="ECO:0000313" key="1">
    <source>
        <dbReference type="EMBL" id="GGJ67312.1"/>
    </source>
</evidence>
<gene>
    <name evidence="1" type="ORF">GCM10010121_092540</name>
</gene>
<dbReference type="Proteomes" id="UP000657574">
    <property type="component" value="Unassembled WGS sequence"/>
</dbReference>
<reference evidence="1" key="1">
    <citation type="journal article" date="2014" name="Int. J. Syst. Evol. Microbiol.">
        <title>Complete genome sequence of Corynebacterium casei LMG S-19264T (=DSM 44701T), isolated from a smear-ripened cheese.</title>
        <authorList>
            <consortium name="US DOE Joint Genome Institute (JGI-PGF)"/>
            <person name="Walter F."/>
            <person name="Albersmeier A."/>
            <person name="Kalinowski J."/>
            <person name="Ruckert C."/>
        </authorList>
    </citation>
    <scope>NUCLEOTIDE SEQUENCE</scope>
    <source>
        <strain evidence="1">JCM 3086</strain>
    </source>
</reference>
<keyword evidence="2" id="KW-1185">Reference proteome</keyword>
<protein>
    <submittedName>
        <fullName evidence="1">Uncharacterized protein</fullName>
    </submittedName>
</protein>
<dbReference type="AlphaFoldDB" id="A0A917P971"/>
<sequence>MISSSSSGTRAAEPLWDSAKCWNAWSRTIAATHDDVTGALIEALDDEDGWLSEKELIDSLEIILLAGQ</sequence>
<reference evidence="1" key="2">
    <citation type="submission" date="2020-09" db="EMBL/GenBank/DDBJ databases">
        <authorList>
            <person name="Sun Q."/>
            <person name="Ohkuma M."/>
        </authorList>
    </citation>
    <scope>NUCLEOTIDE SEQUENCE</scope>
    <source>
        <strain evidence="1">JCM 3086</strain>
    </source>
</reference>